<name>A0AAW1CVP6_9HEMI</name>
<comment type="caution">
    <text evidence="2">The sequence shown here is derived from an EMBL/GenBank/DDBJ whole genome shotgun (WGS) entry which is preliminary data.</text>
</comment>
<dbReference type="AlphaFoldDB" id="A0AAW1CVP6"/>
<reference evidence="2 3" key="1">
    <citation type="submission" date="2022-12" db="EMBL/GenBank/DDBJ databases">
        <title>Chromosome-level genome assembly of true bugs.</title>
        <authorList>
            <person name="Ma L."/>
            <person name="Li H."/>
        </authorList>
    </citation>
    <scope>NUCLEOTIDE SEQUENCE [LARGE SCALE GENOMIC DNA]</scope>
    <source>
        <strain evidence="2">Lab_2022b</strain>
    </source>
</reference>
<organism evidence="2 3">
    <name type="scientific">Rhynocoris fuscipes</name>
    <dbReference type="NCBI Taxonomy" id="488301"/>
    <lineage>
        <taxon>Eukaryota</taxon>
        <taxon>Metazoa</taxon>
        <taxon>Ecdysozoa</taxon>
        <taxon>Arthropoda</taxon>
        <taxon>Hexapoda</taxon>
        <taxon>Insecta</taxon>
        <taxon>Pterygota</taxon>
        <taxon>Neoptera</taxon>
        <taxon>Paraneoptera</taxon>
        <taxon>Hemiptera</taxon>
        <taxon>Heteroptera</taxon>
        <taxon>Panheteroptera</taxon>
        <taxon>Cimicomorpha</taxon>
        <taxon>Reduviidae</taxon>
        <taxon>Harpactorinae</taxon>
        <taxon>Harpactorini</taxon>
        <taxon>Rhynocoris</taxon>
    </lineage>
</organism>
<evidence type="ECO:0000313" key="3">
    <source>
        <dbReference type="Proteomes" id="UP001461498"/>
    </source>
</evidence>
<protein>
    <recommendedName>
        <fullName evidence="4">Protein Wnt</fullName>
    </recommendedName>
</protein>
<evidence type="ECO:0000313" key="2">
    <source>
        <dbReference type="EMBL" id="KAK9500667.1"/>
    </source>
</evidence>
<dbReference type="EMBL" id="JAPXFL010000010">
    <property type="protein sequence ID" value="KAK9500667.1"/>
    <property type="molecule type" value="Genomic_DNA"/>
</dbReference>
<evidence type="ECO:0000256" key="1">
    <source>
        <dbReference type="SAM" id="MobiDB-lite"/>
    </source>
</evidence>
<gene>
    <name evidence="2" type="ORF">O3M35_001891</name>
</gene>
<evidence type="ECO:0008006" key="4">
    <source>
        <dbReference type="Google" id="ProtNLM"/>
    </source>
</evidence>
<dbReference type="Proteomes" id="UP001461498">
    <property type="component" value="Unassembled WGS sequence"/>
</dbReference>
<proteinExistence type="predicted"/>
<feature type="region of interest" description="Disordered" evidence="1">
    <location>
        <begin position="1"/>
        <end position="33"/>
    </location>
</feature>
<sequence length="87" mass="10112">MAADPSVDGIVDNPVDRQKRNLSSLNPEDLLPESSEIKRNLQHQPVMVGLECHRLGYGNIQDMKRTQGLHWRQTFVWDNRTRVPHLR</sequence>
<keyword evidence="3" id="KW-1185">Reference proteome</keyword>
<accession>A0AAW1CVP6</accession>